<dbReference type="Proteomes" id="UP000278962">
    <property type="component" value="Unassembled WGS sequence"/>
</dbReference>
<comment type="caution">
    <text evidence="2">The sequence shown here is derived from an EMBL/GenBank/DDBJ whole genome shotgun (WGS) entry which is preliminary data.</text>
</comment>
<keyword evidence="3" id="KW-1185">Reference proteome</keyword>
<protein>
    <submittedName>
        <fullName evidence="2">Uncharacterized protein</fullName>
    </submittedName>
</protein>
<feature type="transmembrane region" description="Helical" evidence="1">
    <location>
        <begin position="285"/>
        <end position="305"/>
    </location>
</feature>
<feature type="transmembrane region" description="Helical" evidence="1">
    <location>
        <begin position="147"/>
        <end position="163"/>
    </location>
</feature>
<accession>A0A660LE83</accession>
<evidence type="ECO:0000313" key="2">
    <source>
        <dbReference type="EMBL" id="RKQ93408.1"/>
    </source>
</evidence>
<organism evidence="2 3">
    <name type="scientific">Solirubrobacter pauli</name>
    <dbReference type="NCBI Taxonomy" id="166793"/>
    <lineage>
        <taxon>Bacteria</taxon>
        <taxon>Bacillati</taxon>
        <taxon>Actinomycetota</taxon>
        <taxon>Thermoleophilia</taxon>
        <taxon>Solirubrobacterales</taxon>
        <taxon>Solirubrobacteraceae</taxon>
        <taxon>Solirubrobacter</taxon>
    </lineage>
</organism>
<feature type="transmembrane region" description="Helical" evidence="1">
    <location>
        <begin position="6"/>
        <end position="23"/>
    </location>
</feature>
<proteinExistence type="predicted"/>
<feature type="transmembrane region" description="Helical" evidence="1">
    <location>
        <begin position="311"/>
        <end position="330"/>
    </location>
</feature>
<keyword evidence="1" id="KW-0472">Membrane</keyword>
<dbReference type="EMBL" id="RBIL01000001">
    <property type="protein sequence ID" value="RKQ93408.1"/>
    <property type="molecule type" value="Genomic_DNA"/>
</dbReference>
<feature type="transmembrane region" description="Helical" evidence="1">
    <location>
        <begin position="30"/>
        <end position="51"/>
    </location>
</feature>
<reference evidence="2 3" key="1">
    <citation type="submission" date="2018-10" db="EMBL/GenBank/DDBJ databases">
        <title>Genomic Encyclopedia of Archaeal and Bacterial Type Strains, Phase II (KMG-II): from individual species to whole genera.</title>
        <authorList>
            <person name="Goeker M."/>
        </authorList>
    </citation>
    <scope>NUCLEOTIDE SEQUENCE [LARGE SCALE GENOMIC DNA]</scope>
    <source>
        <strain evidence="2 3">DSM 14954</strain>
    </source>
</reference>
<feature type="transmembrane region" description="Helical" evidence="1">
    <location>
        <begin position="117"/>
        <end position="135"/>
    </location>
</feature>
<dbReference type="AlphaFoldDB" id="A0A660LE83"/>
<keyword evidence="1" id="KW-1133">Transmembrane helix</keyword>
<evidence type="ECO:0000256" key="1">
    <source>
        <dbReference type="SAM" id="Phobius"/>
    </source>
</evidence>
<dbReference type="OrthoDB" id="5768436at2"/>
<keyword evidence="1" id="KW-0812">Transmembrane</keyword>
<feature type="transmembrane region" description="Helical" evidence="1">
    <location>
        <begin position="183"/>
        <end position="203"/>
    </location>
</feature>
<name>A0A660LE83_9ACTN</name>
<dbReference type="RefSeq" id="WP_121251505.1">
    <property type="nucleotide sequence ID" value="NZ_RBIL01000001.1"/>
</dbReference>
<feature type="transmembrane region" description="Helical" evidence="1">
    <location>
        <begin position="260"/>
        <end position="278"/>
    </location>
</feature>
<sequence length="354" mass="39295">MIPDPSVSEWALIVALVLARLLVPLLIPRFELLIVVALVLDAVDNSLLAAFTDVDLGPDGPYQSVDKALDIYYLAIAYVSMLRNWTSHAAFRIGQFLFYYRLVGVLAFELLDSRAMLLVFPNTFEFFFIVHAVVALRWDPATWSPRFWLWTAIVLWVCVKLPQEYWIHIAQRDFTDTVADHPWVGVLSALGVLALVALFQLVARPRMPEPDHGWQLAAAPVPHRPPAPHGVPWRALAEKAVLLGLLAILFAEILPHVETTALEVAIAVVAIVAANEAISARFGLAELPALLVVNLGLIFLASRFFTPVENFPLGTALFFAFLISVLTWLYDRCKPVHEARFATAPRPAARSAPV</sequence>
<feature type="transmembrane region" description="Helical" evidence="1">
    <location>
        <begin position="93"/>
        <end position="111"/>
    </location>
</feature>
<gene>
    <name evidence="2" type="ORF">C8N24_3274</name>
</gene>
<evidence type="ECO:0000313" key="3">
    <source>
        <dbReference type="Proteomes" id="UP000278962"/>
    </source>
</evidence>